<evidence type="ECO:0000256" key="1">
    <source>
        <dbReference type="ARBA" id="ARBA00023284"/>
    </source>
</evidence>
<dbReference type="RefSeq" id="WP_081554377.1">
    <property type="nucleotide sequence ID" value="NZ_CP109905.1"/>
</dbReference>
<organism evidence="3 4">
    <name type="scientific">Chromobacterium haemolyticum</name>
    <dbReference type="NCBI Taxonomy" id="394935"/>
    <lineage>
        <taxon>Bacteria</taxon>
        <taxon>Pseudomonadati</taxon>
        <taxon>Pseudomonadota</taxon>
        <taxon>Betaproteobacteria</taxon>
        <taxon>Neisseriales</taxon>
        <taxon>Chromobacteriaceae</taxon>
        <taxon>Chromobacterium</taxon>
    </lineage>
</organism>
<dbReference type="Proteomes" id="UP000192721">
    <property type="component" value="Unassembled WGS sequence"/>
</dbReference>
<dbReference type="EMBL" id="MUKV01000001">
    <property type="protein sequence ID" value="OQS44357.1"/>
    <property type="molecule type" value="Genomic_DNA"/>
</dbReference>
<accession>A0A1W0DBJ2</accession>
<proteinExistence type="predicted"/>
<dbReference type="InterPro" id="IPR050455">
    <property type="entry name" value="Tpx_Peroxidase_subfamily"/>
</dbReference>
<name>A0A1W0DBJ2_9NEIS</name>
<gene>
    <name evidence="3" type="ORF">B0T45_01805</name>
</gene>
<evidence type="ECO:0000313" key="3">
    <source>
        <dbReference type="EMBL" id="OQS44357.1"/>
    </source>
</evidence>
<reference evidence="3 4" key="1">
    <citation type="submission" date="2017-02" db="EMBL/GenBank/DDBJ databases">
        <title>Chromobacterium haemolyticum H5244.</title>
        <authorList>
            <person name="Gulvik C.A."/>
        </authorList>
    </citation>
    <scope>NUCLEOTIDE SEQUENCE [LARGE SCALE GENOMIC DNA]</scope>
    <source>
        <strain evidence="3 4">H5244</strain>
    </source>
</reference>
<keyword evidence="3" id="KW-0575">Peroxidase</keyword>
<dbReference type="InterPro" id="IPR036249">
    <property type="entry name" value="Thioredoxin-like_sf"/>
</dbReference>
<dbReference type="PANTHER" id="PTHR43110:SF1">
    <property type="entry name" value="THIOL PEROXIDASE"/>
    <property type="match status" value="1"/>
</dbReference>
<keyword evidence="3" id="KW-0560">Oxidoreductase</keyword>
<keyword evidence="1" id="KW-0676">Redox-active center</keyword>
<dbReference type="AlphaFoldDB" id="A0A1W0DBJ2"/>
<dbReference type="GO" id="GO:0004601">
    <property type="term" value="F:peroxidase activity"/>
    <property type="evidence" value="ECO:0007669"/>
    <property type="project" value="UniProtKB-KW"/>
</dbReference>
<protein>
    <submittedName>
        <fullName evidence="3">Thiol peroxidase</fullName>
    </submittedName>
</protein>
<dbReference type="SUPFAM" id="SSF52833">
    <property type="entry name" value="Thioredoxin-like"/>
    <property type="match status" value="1"/>
</dbReference>
<comment type="caution">
    <text evidence="3">The sequence shown here is derived from an EMBL/GenBank/DDBJ whole genome shotgun (WGS) entry which is preliminary data.</text>
</comment>
<feature type="compositionally biased region" description="Basic and acidic residues" evidence="2">
    <location>
        <begin position="182"/>
        <end position="196"/>
    </location>
</feature>
<feature type="region of interest" description="Disordered" evidence="2">
    <location>
        <begin position="177"/>
        <end position="196"/>
    </location>
</feature>
<sequence>MSDFMLQYGDELLPVEGDFPEVGAYLPSFMLVGDGKQDVSLEGLGGVPKLILTLLSLDEYEHGGQYLLQETRRFLERWPQISLVVITVDSPSSLARARREHGLPHVTLLSTLRGRDFHKHYGVLIREYPLSGYTAPALLLADGSNIIHYAERLRNTQDLFDFERINHLLREAEEQALEAQQELEHEEQLKDEGPSQ</sequence>
<dbReference type="Gene3D" id="3.40.30.10">
    <property type="entry name" value="Glutaredoxin"/>
    <property type="match status" value="1"/>
</dbReference>
<evidence type="ECO:0000256" key="2">
    <source>
        <dbReference type="SAM" id="MobiDB-lite"/>
    </source>
</evidence>
<evidence type="ECO:0000313" key="4">
    <source>
        <dbReference type="Proteomes" id="UP000192721"/>
    </source>
</evidence>
<dbReference type="PANTHER" id="PTHR43110">
    <property type="entry name" value="THIOL PEROXIDASE"/>
    <property type="match status" value="1"/>
</dbReference>